<dbReference type="EMBL" id="LR797327">
    <property type="protein sequence ID" value="CAB4202429.1"/>
    <property type="molecule type" value="Genomic_DNA"/>
</dbReference>
<proteinExistence type="predicted"/>
<evidence type="ECO:0000313" key="3">
    <source>
        <dbReference type="EMBL" id="CAB4202429.1"/>
    </source>
</evidence>
<evidence type="ECO:0000313" key="2">
    <source>
        <dbReference type="EMBL" id="CAB4132550.1"/>
    </source>
</evidence>
<sequence length="63" mass="7362">MSERDSYCHRFKFDRPIRLATDNITGYITQPEYNPIPPPVEGYFLLLDNTNFLLLDGENLTLL</sequence>
<reference evidence="1" key="1">
    <citation type="submission" date="2020-04" db="EMBL/GenBank/DDBJ databases">
        <authorList>
            <person name="Chiriac C."/>
            <person name="Salcher M."/>
            <person name="Ghai R."/>
            <person name="Kavagutti S V."/>
        </authorList>
    </citation>
    <scope>NUCLEOTIDE SEQUENCE</scope>
</reference>
<protein>
    <submittedName>
        <fullName evidence="1">Uncharacterized protein</fullName>
    </submittedName>
</protein>
<dbReference type="EMBL" id="LR798228">
    <property type="protein sequence ID" value="CAB5207266.1"/>
    <property type="molecule type" value="Genomic_DNA"/>
</dbReference>
<organism evidence="1">
    <name type="scientific">uncultured Caudovirales phage</name>
    <dbReference type="NCBI Taxonomy" id="2100421"/>
    <lineage>
        <taxon>Viruses</taxon>
        <taxon>Duplodnaviria</taxon>
        <taxon>Heunggongvirae</taxon>
        <taxon>Uroviricota</taxon>
        <taxon>Caudoviricetes</taxon>
        <taxon>Peduoviridae</taxon>
        <taxon>Maltschvirus</taxon>
        <taxon>Maltschvirus maltsch</taxon>
    </lineage>
</organism>
<gene>
    <name evidence="3" type="ORF">UFOVP1363_10</name>
    <name evidence="4" type="ORF">UFOVP179_44</name>
    <name evidence="2" type="ORF">UFOVP260_35</name>
    <name evidence="1" type="ORF">UFOVP85_27</name>
</gene>
<dbReference type="EMBL" id="LR796198">
    <property type="protein sequence ID" value="CAB4127031.1"/>
    <property type="molecule type" value="Genomic_DNA"/>
</dbReference>
<name>A0A6J5KYA3_9CAUD</name>
<accession>A0A6J5KYA3</accession>
<evidence type="ECO:0000313" key="1">
    <source>
        <dbReference type="EMBL" id="CAB4127031.1"/>
    </source>
</evidence>
<evidence type="ECO:0000313" key="4">
    <source>
        <dbReference type="EMBL" id="CAB5207266.1"/>
    </source>
</evidence>
<dbReference type="EMBL" id="LR796260">
    <property type="protein sequence ID" value="CAB4132550.1"/>
    <property type="molecule type" value="Genomic_DNA"/>
</dbReference>